<gene>
    <name evidence="2" type="ORF">HY220_03660</name>
</gene>
<sequence length="220" mass="25171">MADEPQYNEALIKAKEAQAQKHAAVSHDPPAGGESRLPPGQMLTKAFPILDLGIRPSKELYPRWSLELKGNIENPKTLSLDELKQLANQNITADFHCVTRWSRFDLHWQGIPFSKIIQIANPKSDTKFVVFHAFDKYTTNVPYAELLKEKVMVATLLEGEEIPPEHGGPIRMIIPHLYGWKSCKFLTEIQFLTHDQPGFWEERGYSNSARPWKEDRYSDG</sequence>
<name>A0A9D6LSA4_9BACT</name>
<dbReference type="InterPro" id="IPR036374">
    <property type="entry name" value="OxRdtase_Mopterin-bd_sf"/>
</dbReference>
<proteinExistence type="predicted"/>
<dbReference type="InterPro" id="IPR000572">
    <property type="entry name" value="OxRdtase_Mopterin-bd_dom"/>
</dbReference>
<dbReference type="PANTHER" id="PTHR43032:SF4">
    <property type="entry name" value="OXIDOREDUCTASE MOLYBDOPTERIN-BINDING DOMAIN-CONTAINING PROTEIN"/>
    <property type="match status" value="1"/>
</dbReference>
<dbReference type="Gene3D" id="3.90.420.10">
    <property type="entry name" value="Oxidoreductase, molybdopterin-binding domain"/>
    <property type="match status" value="1"/>
</dbReference>
<dbReference type="PANTHER" id="PTHR43032">
    <property type="entry name" value="PROTEIN-METHIONINE-SULFOXIDE REDUCTASE"/>
    <property type="match status" value="1"/>
</dbReference>
<reference evidence="2" key="1">
    <citation type="submission" date="2020-07" db="EMBL/GenBank/DDBJ databases">
        <title>Huge and variable diversity of episymbiotic CPR bacteria and DPANN archaea in groundwater ecosystems.</title>
        <authorList>
            <person name="He C.Y."/>
            <person name="Keren R."/>
            <person name="Whittaker M."/>
            <person name="Farag I.F."/>
            <person name="Doudna J."/>
            <person name="Cate J.H.D."/>
            <person name="Banfield J.F."/>
        </authorList>
    </citation>
    <scope>NUCLEOTIDE SEQUENCE</scope>
    <source>
        <strain evidence="2">NC_groundwater_972_Pr1_S-0.2um_49_27</strain>
    </source>
</reference>
<dbReference type="SUPFAM" id="SSF56524">
    <property type="entry name" value="Oxidoreductase molybdopterin-binding domain"/>
    <property type="match status" value="1"/>
</dbReference>
<protein>
    <submittedName>
        <fullName evidence="2">Molybdopterin-dependent oxidoreductase</fullName>
    </submittedName>
</protein>
<dbReference type="AlphaFoldDB" id="A0A9D6LSA4"/>
<comment type="caution">
    <text evidence="2">The sequence shown here is derived from an EMBL/GenBank/DDBJ whole genome shotgun (WGS) entry which is preliminary data.</text>
</comment>
<organism evidence="2 3">
    <name type="scientific">Candidatus Sungiibacteriota bacterium</name>
    <dbReference type="NCBI Taxonomy" id="2750080"/>
    <lineage>
        <taxon>Bacteria</taxon>
        <taxon>Candidatus Sungiibacteriota</taxon>
    </lineage>
</organism>
<evidence type="ECO:0000259" key="1">
    <source>
        <dbReference type="Pfam" id="PF00174"/>
    </source>
</evidence>
<accession>A0A9D6LSA4</accession>
<dbReference type="EMBL" id="JACQCQ010000013">
    <property type="protein sequence ID" value="MBI3627807.1"/>
    <property type="molecule type" value="Genomic_DNA"/>
</dbReference>
<evidence type="ECO:0000313" key="3">
    <source>
        <dbReference type="Proteomes" id="UP000808388"/>
    </source>
</evidence>
<dbReference type="Pfam" id="PF00174">
    <property type="entry name" value="Oxidored_molyb"/>
    <property type="match status" value="1"/>
</dbReference>
<evidence type="ECO:0000313" key="2">
    <source>
        <dbReference type="EMBL" id="MBI3627807.1"/>
    </source>
</evidence>
<dbReference type="Proteomes" id="UP000808388">
    <property type="component" value="Unassembled WGS sequence"/>
</dbReference>
<feature type="domain" description="Oxidoreductase molybdopterin-binding" evidence="1">
    <location>
        <begin position="62"/>
        <end position="200"/>
    </location>
</feature>